<dbReference type="EMBL" id="BARS01009434">
    <property type="protein sequence ID" value="GAF74590.1"/>
    <property type="molecule type" value="Genomic_DNA"/>
</dbReference>
<name>X0TEW5_9ZZZZ</name>
<evidence type="ECO:0000313" key="1">
    <source>
        <dbReference type="EMBL" id="GAF74590.1"/>
    </source>
</evidence>
<organism evidence="1">
    <name type="scientific">marine sediment metagenome</name>
    <dbReference type="NCBI Taxonomy" id="412755"/>
    <lineage>
        <taxon>unclassified sequences</taxon>
        <taxon>metagenomes</taxon>
        <taxon>ecological metagenomes</taxon>
    </lineage>
</organism>
<accession>X0TEW5</accession>
<comment type="caution">
    <text evidence="1">The sequence shown here is derived from an EMBL/GenBank/DDBJ whole genome shotgun (WGS) entry which is preliminary data.</text>
</comment>
<dbReference type="AlphaFoldDB" id="X0TEW5"/>
<sequence length="146" mass="16424">MFRAICDWIRDEAVALPIGPPWVMDANMFPGFLPQKMSTGALTPHRCLVVLQNTPAVVWGHQPDMEDKPIQLWNRSKGYWEAEQDAQDLFDMIHGFCGANMQIGAGTQYLAMTIEAMGSPAPIENPGPRGFVFSTNYMFRVEEAWC</sequence>
<gene>
    <name evidence="1" type="ORF">S01H1_17744</name>
</gene>
<protein>
    <submittedName>
        <fullName evidence="1">Uncharacterized protein</fullName>
    </submittedName>
</protein>
<reference evidence="1" key="1">
    <citation type="journal article" date="2014" name="Front. Microbiol.">
        <title>High frequency of phylogenetically diverse reductive dehalogenase-homologous genes in deep subseafloor sedimentary metagenomes.</title>
        <authorList>
            <person name="Kawai M."/>
            <person name="Futagami T."/>
            <person name="Toyoda A."/>
            <person name="Takaki Y."/>
            <person name="Nishi S."/>
            <person name="Hori S."/>
            <person name="Arai W."/>
            <person name="Tsubouchi T."/>
            <person name="Morono Y."/>
            <person name="Uchiyama I."/>
            <person name="Ito T."/>
            <person name="Fujiyama A."/>
            <person name="Inagaki F."/>
            <person name="Takami H."/>
        </authorList>
    </citation>
    <scope>NUCLEOTIDE SEQUENCE</scope>
    <source>
        <strain evidence="1">Expedition CK06-06</strain>
    </source>
</reference>
<proteinExistence type="predicted"/>